<dbReference type="CDD" id="cd12164">
    <property type="entry name" value="GDH_like_2"/>
    <property type="match status" value="1"/>
</dbReference>
<keyword evidence="2" id="KW-0520">NAD</keyword>
<sequence>MSIVLVSTARAPEKWASTLKEKNKSLDIQIYPDVDRPEAVEFAISWKHPEGLYQNYPNLKVIASMGAGVNHILKDEDLPEGVKVTRIVDDQLTKDMSHFILLQCLAVSRNLFTHLQSQSSKTWKVKSYQTPEKTSVGIMGYGVLGQAAGNVLKANGFDVCGYANSSKTVDGIQVYAAEEQEEFLKNTQILVCLLPVTSETKGILNLDVFKQLKPDAYLVNVARGEHVVEADLISAIDQGMLKGASLDVFQEEPLPESHPFWNHPHVHITPHVASMTDPESVANQLLENYKRMQNGKPLMNEVDVNKGY</sequence>
<dbReference type="EMBL" id="JAAIKD010000003">
    <property type="protein sequence ID" value="NEV93777.1"/>
    <property type="molecule type" value="Genomic_DNA"/>
</dbReference>
<dbReference type="RefSeq" id="WP_164004501.1">
    <property type="nucleotide sequence ID" value="NZ_JAAIKD010000003.1"/>
</dbReference>
<gene>
    <name evidence="4" type="ORF">G3567_06395</name>
</gene>
<dbReference type="PROSITE" id="PS00671">
    <property type="entry name" value="D_2_HYDROXYACID_DH_3"/>
    <property type="match status" value="1"/>
</dbReference>
<proteinExistence type="predicted"/>
<dbReference type="PANTHER" id="PTHR43333">
    <property type="entry name" value="2-HACID_DH_C DOMAIN-CONTAINING PROTEIN"/>
    <property type="match status" value="1"/>
</dbReference>
<keyword evidence="4" id="KW-0670">Pyruvate</keyword>
<dbReference type="Gene3D" id="3.40.50.720">
    <property type="entry name" value="NAD(P)-binding Rossmann-like Domain"/>
    <property type="match status" value="2"/>
</dbReference>
<dbReference type="InterPro" id="IPR006140">
    <property type="entry name" value="D-isomer_DH_NAD-bd"/>
</dbReference>
<dbReference type="PANTHER" id="PTHR43333:SF1">
    <property type="entry name" value="D-ISOMER SPECIFIC 2-HYDROXYACID DEHYDROGENASE NAD-BINDING DOMAIN-CONTAINING PROTEIN"/>
    <property type="match status" value="1"/>
</dbReference>
<dbReference type="SUPFAM" id="SSF51735">
    <property type="entry name" value="NAD(P)-binding Rossmann-fold domains"/>
    <property type="match status" value="1"/>
</dbReference>
<dbReference type="SUPFAM" id="SSF52283">
    <property type="entry name" value="Formate/glycerate dehydrogenase catalytic domain-like"/>
    <property type="match status" value="1"/>
</dbReference>
<dbReference type="Proteomes" id="UP000478505">
    <property type="component" value="Unassembled WGS sequence"/>
</dbReference>
<dbReference type="InterPro" id="IPR029753">
    <property type="entry name" value="D-isomer_DH_CS"/>
</dbReference>
<accession>A0A6B3R3Q4</accession>
<dbReference type="GO" id="GO:0016616">
    <property type="term" value="F:oxidoreductase activity, acting on the CH-OH group of donors, NAD or NADP as acceptor"/>
    <property type="evidence" value="ECO:0007669"/>
    <property type="project" value="UniProtKB-ARBA"/>
</dbReference>
<comment type="caution">
    <text evidence="4">The sequence shown here is derived from an EMBL/GenBank/DDBJ whole genome shotgun (WGS) entry which is preliminary data.</text>
</comment>
<keyword evidence="5" id="KW-1185">Reference proteome</keyword>
<evidence type="ECO:0000313" key="4">
    <source>
        <dbReference type="EMBL" id="NEV93777.1"/>
    </source>
</evidence>
<dbReference type="InterPro" id="IPR036291">
    <property type="entry name" value="NAD(P)-bd_dom_sf"/>
</dbReference>
<evidence type="ECO:0000256" key="2">
    <source>
        <dbReference type="ARBA" id="ARBA00023027"/>
    </source>
</evidence>
<feature type="domain" description="D-isomer specific 2-hydroxyacid dehydrogenase NAD-binding" evidence="3">
    <location>
        <begin position="103"/>
        <end position="273"/>
    </location>
</feature>
<organism evidence="4 5">
    <name type="scientific">Psychroflexus aurantiacus</name>
    <dbReference type="NCBI Taxonomy" id="2709310"/>
    <lineage>
        <taxon>Bacteria</taxon>
        <taxon>Pseudomonadati</taxon>
        <taxon>Bacteroidota</taxon>
        <taxon>Flavobacteriia</taxon>
        <taxon>Flavobacteriales</taxon>
        <taxon>Flavobacteriaceae</taxon>
        <taxon>Psychroflexus</taxon>
    </lineage>
</organism>
<evidence type="ECO:0000256" key="1">
    <source>
        <dbReference type="ARBA" id="ARBA00023002"/>
    </source>
</evidence>
<evidence type="ECO:0000313" key="5">
    <source>
        <dbReference type="Proteomes" id="UP000478505"/>
    </source>
</evidence>
<dbReference type="GO" id="GO:0051287">
    <property type="term" value="F:NAD binding"/>
    <property type="evidence" value="ECO:0007669"/>
    <property type="project" value="InterPro"/>
</dbReference>
<evidence type="ECO:0000259" key="3">
    <source>
        <dbReference type="Pfam" id="PF02826"/>
    </source>
</evidence>
<dbReference type="AlphaFoldDB" id="A0A6B3R3Q4"/>
<protein>
    <submittedName>
        <fullName evidence="4">Glyoxylate/hydroxypyruvate reductase A</fullName>
    </submittedName>
</protein>
<name>A0A6B3R3Q4_9FLAO</name>
<keyword evidence="1" id="KW-0560">Oxidoreductase</keyword>
<reference evidence="4 5" key="1">
    <citation type="submission" date="2020-02" db="EMBL/GenBank/DDBJ databases">
        <title>Flavobacteriaceae Psychroflexus bacterium YR1-1, complete genome.</title>
        <authorList>
            <person name="Li Y."/>
            <person name="Wu S."/>
        </authorList>
    </citation>
    <scope>NUCLEOTIDE SEQUENCE [LARGE SCALE GENOMIC DNA]</scope>
    <source>
        <strain evidence="4 5">YR1-1</strain>
    </source>
</reference>
<dbReference type="Pfam" id="PF02826">
    <property type="entry name" value="2-Hacid_dh_C"/>
    <property type="match status" value="1"/>
</dbReference>